<evidence type="ECO:0000256" key="2">
    <source>
        <dbReference type="ARBA" id="ARBA00022448"/>
    </source>
</evidence>
<dbReference type="OrthoDB" id="9811798at2"/>
<protein>
    <submittedName>
        <fullName evidence="16">Monovalent cation/H+ antiporter subunit A</fullName>
    </submittedName>
</protein>
<keyword evidence="8 10" id="KW-0472">Membrane</keyword>
<feature type="transmembrane region" description="Helical" evidence="10">
    <location>
        <begin position="855"/>
        <end position="878"/>
    </location>
</feature>
<feature type="transmembrane region" description="Helical" evidence="10">
    <location>
        <begin position="571"/>
        <end position="590"/>
    </location>
</feature>
<sequence>MESIGTFLPLIAMMPFVGALFPGLMIQAGRNVCAMTAAVPTILAIIMLTICAPAVLDGEVLQFSLPWLPSLGLNVNFFLDGLGLLFAGLILGIGILIILYARFYLSRQDPMGQFYTYLLLFQGAMVGIVLSDNILLLLIFWELTSLSSFLLIGYWKHLPEGRQGARMALTVTGMGGLAMIAGMLILGNIVGSYDLTVILENKDAIQASPLYLPALLLILVGCFAKSAQFPFHFWLPHAMAAPTPVSAYLHSATMVKAGLFLMARMWPVLAGTPEWFYIVATTGLITMVLGAVIALFKDDLKALLAFSTVSHLGLITMLLGFGTPLAAVAAVFHIINHATFKAALFMTAGIVDHEAHTRDIKRLGGLRHLMPITFLIAMLAALSMAGIPLLNGFLSKEMMLEEAAHTVWAGSPWLVPALATLGALFSVAYSFRYIVHVFLGDVRQDYPSKPHDPDFGMWAAPGFLVLLVVLIGVLPAVAEPLVRTTAGAVVGGELPYFSLKIWHGLTPALFMSAIAVAGGALVLSIHSVLAPRWDAAPRPEAKQIFDAIARTATVFSRWLTDMLHNGSLSRFAAIFAVAVIAAGLFAWTGGEAGPPVREPLEIAAVPAIAWALLVLCSLGMLVFHRNRLLVLILMGVVGLIVSLAFIYFSAPDLALTQISVEVVTIILLLLALNFLPKVSPKESSPGRRLRDGVVAGAGGLAVAGLTYAILLGDFAQESISAFHLENSYSGGGGTNVVNVILVDFRGYDTFGEIIVLGIAALVIYALSQSVLGGAGGRWLASGELDSKKAGDRHPLMMVIASRVMMPIALMAGVYIFLRGHNEPGGGFIAGLVVAIALVMQYMASGFAWAVARQRVPYHTTIALGVMAACFTGVGAWFAGRPFLTSDFGYVTIPPLEKFELATAMAFDIGVFLCVIGAVMLALDSLSSMARRAGETVNQLPMDIDPARRSVANATDKMAVAAGKEA</sequence>
<feature type="domain" description="MrpA C-terminal/MbhE" evidence="15">
    <location>
        <begin position="687"/>
        <end position="766"/>
    </location>
</feature>
<reference evidence="17" key="1">
    <citation type="submission" date="2019-01" db="EMBL/GenBank/DDBJ databases">
        <title>Gri0909 isolated from a small marine red alga.</title>
        <authorList>
            <person name="Kim J."/>
            <person name="Jeong S.E."/>
            <person name="Jeon C.O."/>
        </authorList>
    </citation>
    <scope>NUCLEOTIDE SEQUENCE [LARGE SCALE GENOMIC DNA]</scope>
    <source>
        <strain evidence="17">Gri0909</strain>
    </source>
</reference>
<feature type="transmembrane region" description="Helical" evidence="10">
    <location>
        <begin position="6"/>
        <end position="25"/>
    </location>
</feature>
<dbReference type="Pfam" id="PF00361">
    <property type="entry name" value="Proton_antipo_M"/>
    <property type="match status" value="1"/>
</dbReference>
<evidence type="ECO:0000259" key="12">
    <source>
        <dbReference type="Pfam" id="PF00662"/>
    </source>
</evidence>
<keyword evidence="7" id="KW-0406">Ion transport</keyword>
<evidence type="ECO:0000259" key="13">
    <source>
        <dbReference type="Pfam" id="PF04039"/>
    </source>
</evidence>
<feature type="transmembrane region" description="Helical" evidence="10">
    <location>
        <begin position="654"/>
        <end position="672"/>
    </location>
</feature>
<feature type="domain" description="NADH:quinone oxidoreductase/Mrp antiporter transmembrane" evidence="11">
    <location>
        <begin position="131"/>
        <end position="406"/>
    </location>
</feature>
<keyword evidence="5 9" id="KW-0812">Transmembrane</keyword>
<dbReference type="EMBL" id="SADE01000004">
    <property type="protein sequence ID" value="RVU34176.1"/>
    <property type="molecule type" value="Genomic_DNA"/>
</dbReference>
<feature type="transmembrane region" description="Helical" evidence="10">
    <location>
        <begin position="76"/>
        <end position="100"/>
    </location>
</feature>
<feature type="domain" description="MrpA C-terminal/MbhD" evidence="14">
    <location>
        <begin position="612"/>
        <end position="677"/>
    </location>
</feature>
<keyword evidence="17" id="KW-1185">Reference proteome</keyword>
<dbReference type="InterPro" id="IPR046806">
    <property type="entry name" value="MrpA_C/MbhE"/>
</dbReference>
<evidence type="ECO:0000256" key="5">
    <source>
        <dbReference type="ARBA" id="ARBA00022692"/>
    </source>
</evidence>
<feature type="transmembrane region" description="Helical" evidence="10">
    <location>
        <begin position="693"/>
        <end position="710"/>
    </location>
</feature>
<dbReference type="InterPro" id="IPR025383">
    <property type="entry name" value="MrpA_C/MbhD"/>
</dbReference>
<feature type="transmembrane region" description="Helical" evidence="10">
    <location>
        <begin position="898"/>
        <end position="922"/>
    </location>
</feature>
<evidence type="ECO:0000256" key="7">
    <source>
        <dbReference type="ARBA" id="ARBA00023065"/>
    </source>
</evidence>
<keyword evidence="2" id="KW-0813">Transport</keyword>
<feature type="transmembrane region" description="Helical" evidence="10">
    <location>
        <begin position="455"/>
        <end position="478"/>
    </location>
</feature>
<keyword evidence="4" id="KW-1003">Cell membrane</keyword>
<feature type="transmembrane region" description="Helical" evidence="10">
    <location>
        <begin position="602"/>
        <end position="623"/>
    </location>
</feature>
<dbReference type="Pfam" id="PF20501">
    <property type="entry name" value="MbhE"/>
    <property type="match status" value="1"/>
</dbReference>
<feature type="transmembrane region" description="Helical" evidence="10">
    <location>
        <begin position="508"/>
        <end position="529"/>
    </location>
</feature>
<evidence type="ECO:0000259" key="14">
    <source>
        <dbReference type="Pfam" id="PF13244"/>
    </source>
</evidence>
<feature type="domain" description="NADH-Ubiquinone oxidoreductase (complex I) chain 5 N-terminal" evidence="12">
    <location>
        <begin position="70"/>
        <end position="115"/>
    </location>
</feature>
<dbReference type="InterPro" id="IPR050616">
    <property type="entry name" value="CPA3_Na-H_Antiporter_A"/>
</dbReference>
<name>A0A437QIC8_9PROT</name>
<dbReference type="InterPro" id="IPR001516">
    <property type="entry name" value="Proton_antipo_N"/>
</dbReference>
<feature type="domain" description="Na+/H+ antiporter MnhB subunit-related protein" evidence="13">
    <location>
        <begin position="797"/>
        <end position="919"/>
    </location>
</feature>
<evidence type="ECO:0000313" key="17">
    <source>
        <dbReference type="Proteomes" id="UP000287447"/>
    </source>
</evidence>
<dbReference type="Pfam" id="PF04039">
    <property type="entry name" value="MnhB"/>
    <property type="match status" value="1"/>
</dbReference>
<feature type="transmembrane region" description="Helical" evidence="10">
    <location>
        <begin position="753"/>
        <end position="774"/>
    </location>
</feature>
<evidence type="ECO:0000256" key="6">
    <source>
        <dbReference type="ARBA" id="ARBA00022989"/>
    </source>
</evidence>
<keyword evidence="3" id="KW-0050">Antiport</keyword>
<dbReference type="GO" id="GO:0006811">
    <property type="term" value="P:monoatomic ion transport"/>
    <property type="evidence" value="ECO:0007669"/>
    <property type="project" value="UniProtKB-KW"/>
</dbReference>
<dbReference type="AlphaFoldDB" id="A0A437QIC8"/>
<evidence type="ECO:0000256" key="4">
    <source>
        <dbReference type="ARBA" id="ARBA00022475"/>
    </source>
</evidence>
<dbReference type="PANTHER" id="PTHR43373">
    <property type="entry name" value="NA(+)/H(+) ANTIPORTER SUBUNIT"/>
    <property type="match status" value="1"/>
</dbReference>
<evidence type="ECO:0000313" key="16">
    <source>
        <dbReference type="EMBL" id="RVU34176.1"/>
    </source>
</evidence>
<proteinExistence type="predicted"/>
<organism evidence="16 17">
    <name type="scientific">Hwanghaeella grinnelliae</name>
    <dbReference type="NCBI Taxonomy" id="2500179"/>
    <lineage>
        <taxon>Bacteria</taxon>
        <taxon>Pseudomonadati</taxon>
        <taxon>Pseudomonadota</taxon>
        <taxon>Alphaproteobacteria</taxon>
        <taxon>Rhodospirillales</taxon>
        <taxon>Rhodospirillaceae</taxon>
        <taxon>Hwanghaeella</taxon>
    </lineage>
</organism>
<feature type="transmembrane region" description="Helical" evidence="10">
    <location>
        <begin position="112"/>
        <end position="130"/>
    </location>
</feature>
<dbReference type="PANTHER" id="PTHR43373:SF1">
    <property type="entry name" value="NA(+)_H(+) ANTIPORTER SUBUNIT A"/>
    <property type="match status" value="1"/>
</dbReference>
<comment type="caution">
    <text evidence="16">The sequence shown here is derived from an EMBL/GenBank/DDBJ whole genome shotgun (WGS) entry which is preliminary data.</text>
</comment>
<dbReference type="GO" id="GO:0015297">
    <property type="term" value="F:antiporter activity"/>
    <property type="evidence" value="ECO:0007669"/>
    <property type="project" value="UniProtKB-KW"/>
</dbReference>
<gene>
    <name evidence="16" type="ORF">EOI86_23995</name>
</gene>
<dbReference type="RefSeq" id="WP_127768206.1">
    <property type="nucleotide sequence ID" value="NZ_SADE01000004.1"/>
</dbReference>
<feature type="transmembrane region" description="Helical" evidence="10">
    <location>
        <begin position="823"/>
        <end position="843"/>
    </location>
</feature>
<comment type="subcellular location">
    <subcellularLocation>
        <location evidence="1">Cell membrane</location>
        <topology evidence="1">Multi-pass membrane protein</topology>
    </subcellularLocation>
    <subcellularLocation>
        <location evidence="9">Membrane</location>
        <topology evidence="9">Multi-pass membrane protein</topology>
    </subcellularLocation>
</comment>
<feature type="transmembrane region" description="Helical" evidence="10">
    <location>
        <begin position="167"/>
        <end position="190"/>
    </location>
</feature>
<feature type="transmembrane region" description="Helical" evidence="10">
    <location>
        <begin position="247"/>
        <end position="269"/>
    </location>
</feature>
<evidence type="ECO:0000259" key="15">
    <source>
        <dbReference type="Pfam" id="PF20501"/>
    </source>
</evidence>
<evidence type="ECO:0000256" key="3">
    <source>
        <dbReference type="ARBA" id="ARBA00022449"/>
    </source>
</evidence>
<feature type="transmembrane region" description="Helical" evidence="10">
    <location>
        <begin position="372"/>
        <end position="393"/>
    </location>
</feature>
<evidence type="ECO:0000256" key="1">
    <source>
        <dbReference type="ARBA" id="ARBA00004651"/>
    </source>
</evidence>
<feature type="transmembrane region" description="Helical" evidence="10">
    <location>
        <begin position="275"/>
        <end position="296"/>
    </location>
</feature>
<dbReference type="Pfam" id="PF13244">
    <property type="entry name" value="MbhD"/>
    <property type="match status" value="1"/>
</dbReference>
<feature type="transmembrane region" description="Helical" evidence="10">
    <location>
        <begin position="32"/>
        <end position="56"/>
    </location>
</feature>
<dbReference type="PRINTS" id="PR01434">
    <property type="entry name" value="NADHDHGNASE5"/>
</dbReference>
<evidence type="ECO:0000256" key="8">
    <source>
        <dbReference type="ARBA" id="ARBA00023136"/>
    </source>
</evidence>
<feature type="transmembrane region" description="Helical" evidence="10">
    <location>
        <begin position="413"/>
        <end position="435"/>
    </location>
</feature>
<dbReference type="NCBIfam" id="NF009288">
    <property type="entry name" value="PRK12648.1"/>
    <property type="match status" value="1"/>
</dbReference>
<dbReference type="InterPro" id="IPR007182">
    <property type="entry name" value="MnhB"/>
</dbReference>
<evidence type="ECO:0000256" key="10">
    <source>
        <dbReference type="SAM" id="Phobius"/>
    </source>
</evidence>
<keyword evidence="6 10" id="KW-1133">Transmembrane helix</keyword>
<accession>A0A437QIC8</accession>
<feature type="transmembrane region" description="Helical" evidence="10">
    <location>
        <begin position="795"/>
        <end position="817"/>
    </location>
</feature>
<feature type="transmembrane region" description="Helical" evidence="10">
    <location>
        <begin position="628"/>
        <end position="648"/>
    </location>
</feature>
<feature type="transmembrane region" description="Helical" evidence="10">
    <location>
        <begin position="210"/>
        <end position="235"/>
    </location>
</feature>
<dbReference type="Pfam" id="PF00662">
    <property type="entry name" value="Proton_antipo_N"/>
    <property type="match status" value="1"/>
</dbReference>
<dbReference type="Proteomes" id="UP000287447">
    <property type="component" value="Unassembled WGS sequence"/>
</dbReference>
<evidence type="ECO:0000256" key="9">
    <source>
        <dbReference type="RuleBase" id="RU000320"/>
    </source>
</evidence>
<dbReference type="InterPro" id="IPR001750">
    <property type="entry name" value="ND/Mrp_TM"/>
</dbReference>
<evidence type="ECO:0000259" key="11">
    <source>
        <dbReference type="Pfam" id="PF00361"/>
    </source>
</evidence>
<dbReference type="GO" id="GO:0005886">
    <property type="term" value="C:plasma membrane"/>
    <property type="evidence" value="ECO:0007669"/>
    <property type="project" value="UniProtKB-SubCell"/>
</dbReference>